<organism evidence="2 3">
    <name type="scientific">Schistosoma bovis</name>
    <name type="common">Blood fluke</name>
    <dbReference type="NCBI Taxonomy" id="6184"/>
    <lineage>
        <taxon>Eukaryota</taxon>
        <taxon>Metazoa</taxon>
        <taxon>Spiralia</taxon>
        <taxon>Lophotrochozoa</taxon>
        <taxon>Platyhelminthes</taxon>
        <taxon>Trematoda</taxon>
        <taxon>Digenea</taxon>
        <taxon>Strigeidida</taxon>
        <taxon>Schistosomatoidea</taxon>
        <taxon>Schistosomatidae</taxon>
        <taxon>Schistosoma</taxon>
    </lineage>
</organism>
<dbReference type="STRING" id="6184.A0A430QF60"/>
<dbReference type="PANTHER" id="PTHR12295:SF30">
    <property type="entry name" value="PROTEIN FURRY"/>
    <property type="match status" value="1"/>
</dbReference>
<dbReference type="InterPro" id="IPR039867">
    <property type="entry name" value="Furry/Tao3/Mor2"/>
</dbReference>
<keyword evidence="3" id="KW-1185">Reference proteome</keyword>
<dbReference type="AlphaFoldDB" id="A0A430QF60"/>
<gene>
    <name evidence="2" type="ORF">DC041_0011888</name>
</gene>
<dbReference type="GO" id="GO:0031175">
    <property type="term" value="P:neuron projection development"/>
    <property type="evidence" value="ECO:0007669"/>
    <property type="project" value="TreeGrafter"/>
</dbReference>
<name>A0A430QF60_SCHBO</name>
<proteinExistence type="predicted"/>
<feature type="domain" description="Cell morphogenesis protein N-terminal" evidence="1">
    <location>
        <begin position="65"/>
        <end position="180"/>
    </location>
</feature>
<sequence>MEGSSKDPGILPRSLDVIFNSIGQFQTKKYVVKPDGLNGFIIQSEADALMDRHRSDFQQRSRLPKFALVRYKFMSCLNDLRSKENSQNNRASIVSLIMGMKFFRVKMHPIEDFVKCFTFLQELGQYYLEVKEIEIKHVLSDLFVEILLPVAAVARQEVNIPALKTFVENLYPTVWNWLVRRNISQVYIVRIKGEKHTETQTKLHTIINSLFPKNQKIILPKDAPINIFVRIIQFIAHRINVGICAFLLIAHGLQQKEGEPPMPQQCIGAGGVGGGFRQAVIKRSFHGTNLNEALGSLLGIQSYLVPVRRAFEHILRQLDTQVCRTMMLPKQEVTQKEFDELMTADRKPKLDLLKTCVACIPRLLPIDMTKQEILEILAKVCLHVDEDVRKMAQQAMANLIVELPAYRVKTIQG</sequence>
<dbReference type="GO" id="GO:0000902">
    <property type="term" value="P:cell morphogenesis"/>
    <property type="evidence" value="ECO:0007669"/>
    <property type="project" value="InterPro"/>
</dbReference>
<evidence type="ECO:0000313" key="3">
    <source>
        <dbReference type="Proteomes" id="UP000290809"/>
    </source>
</evidence>
<dbReference type="EMBL" id="QMKO01001815">
    <property type="protein sequence ID" value="RTG86358.1"/>
    <property type="molecule type" value="Genomic_DNA"/>
</dbReference>
<dbReference type="Proteomes" id="UP000290809">
    <property type="component" value="Unassembled WGS sequence"/>
</dbReference>
<dbReference type="GO" id="GO:0005938">
    <property type="term" value="C:cell cortex"/>
    <property type="evidence" value="ECO:0007669"/>
    <property type="project" value="TreeGrafter"/>
</dbReference>
<dbReference type="GO" id="GO:0030427">
    <property type="term" value="C:site of polarized growth"/>
    <property type="evidence" value="ECO:0007669"/>
    <property type="project" value="TreeGrafter"/>
</dbReference>
<accession>A0A430QF60</accession>
<comment type="caution">
    <text evidence="2">The sequence shown here is derived from an EMBL/GenBank/DDBJ whole genome shotgun (WGS) entry which is preliminary data.</text>
</comment>
<feature type="domain" description="Cell morphogenesis protein N-terminal" evidence="1">
    <location>
        <begin position="238"/>
        <end position="404"/>
    </location>
</feature>
<reference evidence="2 3" key="1">
    <citation type="journal article" date="2019" name="PLoS Pathog.">
        <title>Genome sequence of the bovine parasite Schistosoma bovis Tanzania.</title>
        <authorList>
            <person name="Oey H."/>
            <person name="Zakrzewski M."/>
            <person name="Gobert G."/>
            <person name="Gravermann K."/>
            <person name="Stoye J."/>
            <person name="Jones M."/>
            <person name="Mcmanus D."/>
            <person name="Krause L."/>
        </authorList>
    </citation>
    <scope>NUCLEOTIDE SEQUENCE [LARGE SCALE GENOMIC DNA]</scope>
    <source>
        <strain evidence="2 3">TAN1997</strain>
    </source>
</reference>
<dbReference type="Pfam" id="PF14222">
    <property type="entry name" value="MOR2-PAG1_N"/>
    <property type="match status" value="2"/>
</dbReference>
<evidence type="ECO:0000313" key="2">
    <source>
        <dbReference type="EMBL" id="RTG86358.1"/>
    </source>
</evidence>
<dbReference type="InterPro" id="IPR025614">
    <property type="entry name" value="Cell_morpho_N"/>
</dbReference>
<dbReference type="PANTHER" id="PTHR12295">
    <property type="entry name" value="FURRY-RELATED"/>
    <property type="match status" value="1"/>
</dbReference>
<protein>
    <recommendedName>
        <fullName evidence="1">Cell morphogenesis protein N-terminal domain-containing protein</fullName>
    </recommendedName>
</protein>
<evidence type="ECO:0000259" key="1">
    <source>
        <dbReference type="Pfam" id="PF14222"/>
    </source>
</evidence>